<evidence type="ECO:0000313" key="2">
    <source>
        <dbReference type="EMBL" id="TGE08267.1"/>
    </source>
</evidence>
<reference evidence="2 3" key="1">
    <citation type="submission" date="2019-04" db="EMBL/GenBank/DDBJ databases">
        <authorList>
            <person name="Feng G."/>
            <person name="Zhang J."/>
            <person name="Zhu H."/>
        </authorList>
    </citation>
    <scope>NUCLEOTIDE SEQUENCE [LARGE SCALE GENOMIC DNA]</scope>
    <source>
        <strain evidence="2 3">92R-1</strain>
    </source>
</reference>
<dbReference type="Pfam" id="PF04466">
    <property type="entry name" value="Terminase_3"/>
    <property type="match status" value="1"/>
</dbReference>
<name>A0A4Z0P9X8_9BACT</name>
<dbReference type="InterPro" id="IPR027417">
    <property type="entry name" value="P-loop_NTPase"/>
</dbReference>
<comment type="caution">
    <text evidence="2">The sequence shown here is derived from an EMBL/GenBank/DDBJ whole genome shotgun (WGS) entry which is preliminary data.</text>
</comment>
<dbReference type="Proteomes" id="UP000298337">
    <property type="component" value="Unassembled WGS sequence"/>
</dbReference>
<dbReference type="AlphaFoldDB" id="A0A4Z0P9X8"/>
<keyword evidence="3" id="KW-1185">Reference proteome</keyword>
<dbReference type="EMBL" id="SRLA01000002">
    <property type="protein sequence ID" value="TGE08267.1"/>
    <property type="molecule type" value="Genomic_DNA"/>
</dbReference>
<evidence type="ECO:0000313" key="3">
    <source>
        <dbReference type="Proteomes" id="UP000298337"/>
    </source>
</evidence>
<evidence type="ECO:0000259" key="1">
    <source>
        <dbReference type="Pfam" id="PF04466"/>
    </source>
</evidence>
<protein>
    <recommendedName>
        <fullName evidence="1">Phage terminase large subunit N-terminal domain-containing protein</fullName>
    </recommendedName>
</protein>
<dbReference type="Gene3D" id="3.40.50.300">
    <property type="entry name" value="P-loop containing nucleotide triphosphate hydrolases"/>
    <property type="match status" value="1"/>
</dbReference>
<accession>A0A4Z0P9X8</accession>
<feature type="domain" description="Phage terminase large subunit N-terminal" evidence="1">
    <location>
        <begin position="24"/>
        <end position="214"/>
    </location>
</feature>
<dbReference type="RefSeq" id="WP_135434132.1">
    <property type="nucleotide sequence ID" value="NZ_SRLA01000002.1"/>
</dbReference>
<gene>
    <name evidence="2" type="ORF">EU556_11130</name>
</gene>
<organism evidence="2 3">
    <name type="scientific">Hymenobacter fodinae</name>
    <dbReference type="NCBI Taxonomy" id="2510796"/>
    <lineage>
        <taxon>Bacteria</taxon>
        <taxon>Pseudomonadati</taxon>
        <taxon>Bacteroidota</taxon>
        <taxon>Cytophagia</taxon>
        <taxon>Cytophagales</taxon>
        <taxon>Hymenobacteraceae</taxon>
        <taxon>Hymenobacter</taxon>
    </lineage>
</organism>
<dbReference type="Gene3D" id="3.30.420.240">
    <property type="match status" value="1"/>
</dbReference>
<proteinExistence type="predicted"/>
<dbReference type="OrthoDB" id="924847at2"/>
<sequence length="451" mass="50568">MKLTRKQTKALDVIESSTNDVSEILFGGGAGGGKSAIGTYWVGKSALKYPGSRWFLAREELKLLKTSTLQTFFDVMKLQGVRSRFSYKEQAGRIDVSNGSTIYLQGLPWVPSDKDYDYLGSIEYSGGFVDEIPQIRQKAWQVMKSRIRYKLDEFKLKPKIVGSCNPSKGWVYSYFYQKQREGKLEAHKAFIQSLYSDNPHIDSSYMKTLLELDPESRDRLMNGNWEYDNDPAALMTFDAISDTFSNSFVLPGARYISADIARKGVDKTTIWVWTGWRLLALVVLEKQLTHVVAAKIRELAAAHMVPMSHVVIDEDGVGGGVLDQLPGAKGFINNSRALPNPTPAPGTPYDELKRPENFASLKDQMSYYAARKVMQGEVYLGGAGLSSEQREQFSKEAEQVKSLNPDSDAKQRVVTKDMMKAALGCSPDYWDGFMMRSYFDYQPASSGFAFS</sequence>
<dbReference type="InterPro" id="IPR035412">
    <property type="entry name" value="Terminase_L_N"/>
</dbReference>